<accession>A0A0P0FE88</accession>
<name>A0A0P0FE88_BACT4</name>
<feature type="transmembrane region" description="Helical" evidence="1">
    <location>
        <begin position="87"/>
        <end position="105"/>
    </location>
</feature>
<dbReference type="EMBL" id="CP083680">
    <property type="protein sequence ID" value="UYU66663.1"/>
    <property type="molecule type" value="Genomic_DNA"/>
</dbReference>
<dbReference type="GO" id="GO:0016020">
    <property type="term" value="C:membrane"/>
    <property type="evidence" value="ECO:0007669"/>
    <property type="project" value="InterPro"/>
</dbReference>
<protein>
    <submittedName>
        <fullName evidence="3">Histidine kinase</fullName>
    </submittedName>
</protein>
<dbReference type="RefSeq" id="WP_008764998.1">
    <property type="nucleotide sequence ID" value="NZ_BAABXH010000001.1"/>
</dbReference>
<feature type="transmembrane region" description="Helical" evidence="1">
    <location>
        <begin position="125"/>
        <end position="144"/>
    </location>
</feature>
<keyword evidence="3" id="KW-0418">Kinase</keyword>
<evidence type="ECO:0000313" key="4">
    <source>
        <dbReference type="EMBL" id="UYU66663.1"/>
    </source>
</evidence>
<keyword evidence="1" id="KW-0812">Transmembrane</keyword>
<feature type="transmembrane region" description="Helical" evidence="1">
    <location>
        <begin position="44"/>
        <end position="66"/>
    </location>
</feature>
<evidence type="ECO:0000313" key="5">
    <source>
        <dbReference type="Proteomes" id="UP001156218"/>
    </source>
</evidence>
<dbReference type="GO" id="GO:0000155">
    <property type="term" value="F:phosphorelay sensor kinase activity"/>
    <property type="evidence" value="ECO:0007669"/>
    <property type="project" value="InterPro"/>
</dbReference>
<evidence type="ECO:0000259" key="2">
    <source>
        <dbReference type="Pfam" id="PF06580"/>
    </source>
</evidence>
<reference evidence="3" key="2">
    <citation type="submission" date="2022-10" db="EMBL/GenBank/DDBJ databases">
        <title>Human gut microbiome strain richness.</title>
        <authorList>
            <person name="Chen-Liaw A."/>
        </authorList>
    </citation>
    <scope>NUCLEOTIDE SEQUENCE</scope>
    <source>
        <strain evidence="3">1001283st1_A3_1001283B150304_161114</strain>
    </source>
</reference>
<dbReference type="EMBL" id="JAQNVG010000015">
    <property type="protein sequence ID" value="MDC2236252.1"/>
    <property type="molecule type" value="Genomic_DNA"/>
</dbReference>
<reference evidence="4 5" key="1">
    <citation type="submission" date="2021-06" db="EMBL/GenBank/DDBJ databases">
        <title>Interrogation of the integrated mobile genetic elements in gut-associated Bacteroides with a consensus prediction approach.</title>
        <authorList>
            <person name="Campbell D.E."/>
            <person name="Leigh J.R."/>
            <person name="Kim T."/>
            <person name="England W."/>
            <person name="Whitaker R.J."/>
            <person name="Degnan P.H."/>
        </authorList>
    </citation>
    <scope>NUCLEOTIDE SEQUENCE [LARGE SCALE GENOMIC DNA]</scope>
    <source>
        <strain evidence="4 5">WAL8669</strain>
    </source>
</reference>
<feature type="transmembrane region" description="Helical" evidence="1">
    <location>
        <begin position="12"/>
        <end position="32"/>
    </location>
</feature>
<organism evidence="3 6">
    <name type="scientific">Bacteroides thetaiotaomicron</name>
    <dbReference type="NCBI Taxonomy" id="818"/>
    <lineage>
        <taxon>Bacteria</taxon>
        <taxon>Pseudomonadati</taxon>
        <taxon>Bacteroidota</taxon>
        <taxon>Bacteroidia</taxon>
        <taxon>Bacteroidales</taxon>
        <taxon>Bacteroidaceae</taxon>
        <taxon>Bacteroides</taxon>
    </lineage>
</organism>
<feature type="domain" description="Signal transduction histidine kinase internal region" evidence="2">
    <location>
        <begin position="168"/>
        <end position="245"/>
    </location>
</feature>
<dbReference type="AlphaFoldDB" id="A0A0P0FE88"/>
<sequence length="351" mass="40644">MKRANCMNVKLNTLLYIALFSGLGIFSFLLLINYATFSDRVADMLHSVSTLGFFILAFNVLGYTTIRLSSWIDNQYALNLHRRWKLVSVYIIVMGMFLLLNYGLMVTAKLLAGASYPFTFPNGGWRILITVWLVELVILGLLLANRSMRNTLRLQQKAAALQKENNTARYTALQNQLNPHFLFNSLNTLISEIRYNPANAELFTQHLSDVYRYILQCQNQRLTTLREELDFLNSYIFLHRVRLGDCIHIDNRIPKTCMEAQLPPLTIQLLAENVIKHNVIHTGKPITIELFYMEKERELIVRNRIQTKKTVITSGMGLKNLSARYMLLCNRDIVVENDRKEFTVKIPLLYE</sequence>
<dbReference type="PANTHER" id="PTHR34220:SF7">
    <property type="entry name" value="SENSOR HISTIDINE KINASE YPDA"/>
    <property type="match status" value="1"/>
</dbReference>
<dbReference type="InterPro" id="IPR050640">
    <property type="entry name" value="Bact_2-comp_sensor_kinase"/>
</dbReference>
<gene>
    <name evidence="4" type="ORF">KQP68_24410</name>
    <name evidence="3" type="ORF">PO127_10900</name>
</gene>
<keyword evidence="1" id="KW-1133">Transmembrane helix</keyword>
<dbReference type="KEGG" id="btho:Btheta7330_01964"/>
<keyword evidence="1" id="KW-0472">Membrane</keyword>
<evidence type="ECO:0000256" key="1">
    <source>
        <dbReference type="SAM" id="Phobius"/>
    </source>
</evidence>
<dbReference type="Proteomes" id="UP001217776">
    <property type="component" value="Unassembled WGS sequence"/>
</dbReference>
<evidence type="ECO:0000313" key="6">
    <source>
        <dbReference type="Proteomes" id="UP001217776"/>
    </source>
</evidence>
<dbReference type="Proteomes" id="UP001156218">
    <property type="component" value="Chromosome"/>
</dbReference>
<evidence type="ECO:0000313" key="3">
    <source>
        <dbReference type="EMBL" id="MDC2236252.1"/>
    </source>
</evidence>
<dbReference type="Pfam" id="PF06580">
    <property type="entry name" value="His_kinase"/>
    <property type="match status" value="1"/>
</dbReference>
<accession>C6IHC9</accession>
<keyword evidence="3" id="KW-0808">Transferase</keyword>
<dbReference type="InterPro" id="IPR010559">
    <property type="entry name" value="Sig_transdc_His_kin_internal"/>
</dbReference>
<dbReference type="PANTHER" id="PTHR34220">
    <property type="entry name" value="SENSOR HISTIDINE KINASE YPDA"/>
    <property type="match status" value="1"/>
</dbReference>
<proteinExistence type="predicted"/>